<keyword evidence="3 7" id="KW-0444">Lipid biosynthesis</keyword>
<evidence type="ECO:0000256" key="8">
    <source>
        <dbReference type="SAM" id="Phobius"/>
    </source>
</evidence>
<dbReference type="CDD" id="cd07989">
    <property type="entry name" value="LPLAT_AGPAT-like"/>
    <property type="match status" value="1"/>
</dbReference>
<organism evidence="10 11">
    <name type="scientific">Clostridium neuense</name>
    <dbReference type="NCBI Taxonomy" id="1728934"/>
    <lineage>
        <taxon>Bacteria</taxon>
        <taxon>Bacillati</taxon>
        <taxon>Bacillota</taxon>
        <taxon>Clostridia</taxon>
        <taxon>Eubacteriales</taxon>
        <taxon>Clostridiaceae</taxon>
        <taxon>Clostridium</taxon>
    </lineage>
</organism>
<evidence type="ECO:0000313" key="11">
    <source>
        <dbReference type="Proteomes" id="UP001623592"/>
    </source>
</evidence>
<keyword evidence="5 7" id="KW-0443">Lipid metabolism</keyword>
<evidence type="ECO:0000256" key="1">
    <source>
        <dbReference type="ARBA" id="ARBA00005189"/>
    </source>
</evidence>
<evidence type="ECO:0000259" key="9">
    <source>
        <dbReference type="SMART" id="SM00563"/>
    </source>
</evidence>
<feature type="transmembrane region" description="Helical" evidence="8">
    <location>
        <begin position="6"/>
        <end position="26"/>
    </location>
</feature>
<evidence type="ECO:0000313" key="10">
    <source>
        <dbReference type="EMBL" id="MFL0252246.1"/>
    </source>
</evidence>
<keyword evidence="8" id="KW-0472">Membrane</keyword>
<dbReference type="PANTHER" id="PTHR10434:SF64">
    <property type="entry name" value="1-ACYL-SN-GLYCEROL-3-PHOSPHATE ACYLTRANSFERASE-RELATED"/>
    <property type="match status" value="1"/>
</dbReference>
<sequence length="240" mass="27582">MKTIFLYIYFVFYMIVTLFFQIKLAYVKKYKGEVEYEKLVHEIVMHWSQNILKAVGVKVNIKGIENIPEGTCVFVSNHQGNFDFLVILANIDKHIGFLAKKEILKIKIVSGWMKKMHCVFINRRDVRDSLKAINKGVENIKKGYSMVIFPEGTRSKRSELGEFKKGALKLATKTDVPIVPIVLDGTYRIFEDGNGKLKSGTVEMSILKPININELDRKQKAELSESLRDKIDLELKAIKH</sequence>
<dbReference type="InterPro" id="IPR002123">
    <property type="entry name" value="Plipid/glycerol_acylTrfase"/>
</dbReference>
<dbReference type="PANTHER" id="PTHR10434">
    <property type="entry name" value="1-ACYL-SN-GLYCEROL-3-PHOSPHATE ACYLTRANSFERASE"/>
    <property type="match status" value="1"/>
</dbReference>
<evidence type="ECO:0000256" key="7">
    <source>
        <dbReference type="RuleBase" id="RU361267"/>
    </source>
</evidence>
<dbReference type="SUPFAM" id="SSF69593">
    <property type="entry name" value="Glycerol-3-phosphate (1)-acyltransferase"/>
    <property type="match status" value="1"/>
</dbReference>
<protein>
    <recommendedName>
        <fullName evidence="7">1-acyl-sn-glycerol-3-phosphate acyltransferase</fullName>
        <ecNumber evidence="7">2.3.1.51</ecNumber>
    </recommendedName>
</protein>
<dbReference type="GO" id="GO:0016746">
    <property type="term" value="F:acyltransferase activity"/>
    <property type="evidence" value="ECO:0007669"/>
    <property type="project" value="UniProtKB-KW"/>
</dbReference>
<evidence type="ECO:0000256" key="5">
    <source>
        <dbReference type="ARBA" id="ARBA00023098"/>
    </source>
</evidence>
<keyword evidence="7" id="KW-0594">Phospholipid biosynthesis</keyword>
<name>A0ABW8TI72_9CLOT</name>
<dbReference type="RefSeq" id="WP_406788902.1">
    <property type="nucleotide sequence ID" value="NZ_JBJIAA010000016.1"/>
</dbReference>
<keyword evidence="8" id="KW-1133">Transmembrane helix</keyword>
<comment type="catalytic activity">
    <reaction evidence="7">
        <text>a 1-acyl-sn-glycero-3-phosphate + an acyl-CoA = a 1,2-diacyl-sn-glycero-3-phosphate + CoA</text>
        <dbReference type="Rhea" id="RHEA:19709"/>
        <dbReference type="ChEBI" id="CHEBI:57287"/>
        <dbReference type="ChEBI" id="CHEBI:57970"/>
        <dbReference type="ChEBI" id="CHEBI:58342"/>
        <dbReference type="ChEBI" id="CHEBI:58608"/>
        <dbReference type="EC" id="2.3.1.51"/>
    </reaction>
</comment>
<feature type="domain" description="Phospholipid/glycerol acyltransferase" evidence="9">
    <location>
        <begin position="72"/>
        <end position="186"/>
    </location>
</feature>
<keyword evidence="4 7" id="KW-0808">Transferase</keyword>
<accession>A0ABW8TI72</accession>
<dbReference type="SMART" id="SM00563">
    <property type="entry name" value="PlsC"/>
    <property type="match status" value="1"/>
</dbReference>
<comment type="similarity">
    <text evidence="2 7">Belongs to the 1-acyl-sn-glycerol-3-phosphate acyltransferase family.</text>
</comment>
<comment type="caution">
    <text evidence="10">The sequence shown here is derived from an EMBL/GenBank/DDBJ whole genome shotgun (WGS) entry which is preliminary data.</text>
</comment>
<comment type="pathway">
    <text evidence="1">Lipid metabolism.</text>
</comment>
<evidence type="ECO:0000256" key="2">
    <source>
        <dbReference type="ARBA" id="ARBA00008655"/>
    </source>
</evidence>
<keyword evidence="11" id="KW-1185">Reference proteome</keyword>
<evidence type="ECO:0000256" key="3">
    <source>
        <dbReference type="ARBA" id="ARBA00022516"/>
    </source>
</evidence>
<keyword evidence="7" id="KW-1208">Phospholipid metabolism</keyword>
<dbReference type="Proteomes" id="UP001623592">
    <property type="component" value="Unassembled WGS sequence"/>
</dbReference>
<keyword evidence="8" id="KW-0812">Transmembrane</keyword>
<dbReference type="Pfam" id="PF01553">
    <property type="entry name" value="Acyltransferase"/>
    <property type="match status" value="1"/>
</dbReference>
<dbReference type="EMBL" id="JBJIAA010000016">
    <property type="protein sequence ID" value="MFL0252246.1"/>
    <property type="molecule type" value="Genomic_DNA"/>
</dbReference>
<proteinExistence type="inferred from homology"/>
<keyword evidence="6 7" id="KW-0012">Acyltransferase</keyword>
<gene>
    <name evidence="10" type="ORF">ACJDT4_17675</name>
</gene>
<evidence type="ECO:0000256" key="6">
    <source>
        <dbReference type="ARBA" id="ARBA00023315"/>
    </source>
</evidence>
<reference evidence="10 11" key="1">
    <citation type="submission" date="2024-11" db="EMBL/GenBank/DDBJ databases">
        <authorList>
            <person name="Heng Y.C."/>
            <person name="Lim A.C.H."/>
            <person name="Lee J.K.Y."/>
            <person name="Kittelmann S."/>
        </authorList>
    </citation>
    <scope>NUCLEOTIDE SEQUENCE [LARGE SCALE GENOMIC DNA]</scope>
    <source>
        <strain evidence="10 11">WILCCON 0114</strain>
    </source>
</reference>
<dbReference type="EC" id="2.3.1.51" evidence="7"/>
<dbReference type="InterPro" id="IPR004552">
    <property type="entry name" value="AGP_acyltrans"/>
</dbReference>
<evidence type="ECO:0000256" key="4">
    <source>
        <dbReference type="ARBA" id="ARBA00022679"/>
    </source>
</evidence>
<comment type="domain">
    <text evidence="7">The HXXXXD motif is essential for acyltransferase activity and may constitute the binding site for the phosphate moiety of the glycerol-3-phosphate.</text>
</comment>
<dbReference type="NCBIfam" id="TIGR00530">
    <property type="entry name" value="AGP_acyltrn"/>
    <property type="match status" value="1"/>
</dbReference>